<proteinExistence type="predicted"/>
<reference evidence="1 2" key="1">
    <citation type="submission" date="2016-02" db="EMBL/GenBank/DDBJ databases">
        <title>Genome analysis of coral dinoflagellate symbionts highlights evolutionary adaptations to a symbiotic lifestyle.</title>
        <authorList>
            <person name="Aranda M."/>
            <person name="Li Y."/>
            <person name="Liew Y.J."/>
            <person name="Baumgarten S."/>
            <person name="Simakov O."/>
            <person name="Wilson M."/>
            <person name="Piel J."/>
            <person name="Ashoor H."/>
            <person name="Bougouffa S."/>
            <person name="Bajic V.B."/>
            <person name="Ryu T."/>
            <person name="Ravasi T."/>
            <person name="Bayer T."/>
            <person name="Micklem G."/>
            <person name="Kim H."/>
            <person name="Bhak J."/>
            <person name="Lajeunesse T.C."/>
            <person name="Voolstra C.R."/>
        </authorList>
    </citation>
    <scope>NUCLEOTIDE SEQUENCE [LARGE SCALE GENOMIC DNA]</scope>
    <source>
        <strain evidence="1 2">CCMP2467</strain>
    </source>
</reference>
<gene>
    <name evidence="1" type="ORF">AK812_SmicGene22806</name>
</gene>
<organism evidence="1 2">
    <name type="scientific">Symbiodinium microadriaticum</name>
    <name type="common">Dinoflagellate</name>
    <name type="synonym">Zooxanthella microadriatica</name>
    <dbReference type="NCBI Taxonomy" id="2951"/>
    <lineage>
        <taxon>Eukaryota</taxon>
        <taxon>Sar</taxon>
        <taxon>Alveolata</taxon>
        <taxon>Dinophyceae</taxon>
        <taxon>Suessiales</taxon>
        <taxon>Symbiodiniaceae</taxon>
        <taxon>Symbiodinium</taxon>
    </lineage>
</organism>
<comment type="caution">
    <text evidence="1">The sequence shown here is derived from an EMBL/GenBank/DDBJ whole genome shotgun (WGS) entry which is preliminary data.</text>
</comment>
<keyword evidence="2" id="KW-1185">Reference proteome</keyword>
<accession>A0A1Q9DIW8</accession>
<sequence>MHPRLRRKAQLLAPKALKLKLPFLHGTRMLTHILPSLYVSGKKLDATLQLVEVRKGIRLYLKQEEAELRCRYTRIGFGAFFLNVQGRSVDARAGRQVERWLRDIHISIARAWSFLGHTCRALRDAVRTDRNRYLDQLARDVGLADVSCPQQLYRRVRKAFPKAATSRRTKFTSLPAVELLDGSLAPTNAAKEQRWREHFAEQESGVPVDAQKFQHLLTAADAHRSGAAVCFDSAMLPSLLSLETTILGLQRAKAAGADGITAELLRVAPLDSARPFAQSFMEVFVQDHLSSLAFLVDCGCTPHAIAVIQEVFTGTWFRLDHTVPLVATAAGVRPGDPLADLLFAVSFSAYVKSVATALDQKGLQTVLPACTSPMPWGDPIEEQPLSPASWADDFAAMHSATEPARLVDCVRLATEVYLAHATANGIELAFAPDKTAAVLPPKVCFRQELGVVREGDSYYLPVCDGITGKIQQMPVVQAYKHLGGIVTAAGTASPEIYFRHSQACWTLRPLRGILFGNPSIPLPTRRLLLQSLVTSKFAFGSATLELHVASHWRLWARLYTAIFRALQPRSALLNKLHSYDVLRHAAACTPILALAKARASFLARLSKHGPQVLRHLLWLQWEASPEKSWLGQLVGDIQHVAQYCDGAKVLLSSSKPLHALLAAMSEEPTWWLRQIRAAIRICLEDLDNWQPSAAADAPG</sequence>
<name>A0A1Q9DIW8_SYMMI</name>
<evidence type="ECO:0000313" key="1">
    <source>
        <dbReference type="EMBL" id="OLP95114.1"/>
    </source>
</evidence>
<evidence type="ECO:0000313" key="2">
    <source>
        <dbReference type="Proteomes" id="UP000186817"/>
    </source>
</evidence>
<dbReference type="AlphaFoldDB" id="A0A1Q9DIW8"/>
<protein>
    <submittedName>
        <fullName evidence="1">Uncharacterized protein</fullName>
    </submittedName>
</protein>
<dbReference type="EMBL" id="LSRX01000516">
    <property type="protein sequence ID" value="OLP95114.1"/>
    <property type="molecule type" value="Genomic_DNA"/>
</dbReference>
<dbReference type="Proteomes" id="UP000186817">
    <property type="component" value="Unassembled WGS sequence"/>
</dbReference>
<dbReference type="OrthoDB" id="8048764at2759"/>